<protein>
    <submittedName>
        <fullName evidence="3">Acetyltransferase</fullName>
    </submittedName>
</protein>
<name>A0A1B9F7H8_9BACT</name>
<organism evidence="3 4">
    <name type="scientific">Dissulfuribacter thermophilus</name>
    <dbReference type="NCBI Taxonomy" id="1156395"/>
    <lineage>
        <taxon>Bacteria</taxon>
        <taxon>Pseudomonadati</taxon>
        <taxon>Thermodesulfobacteriota</taxon>
        <taxon>Dissulfuribacteria</taxon>
        <taxon>Dissulfuribacterales</taxon>
        <taxon>Dissulfuribacteraceae</taxon>
        <taxon>Dissulfuribacter</taxon>
    </lineage>
</organism>
<evidence type="ECO:0000313" key="3">
    <source>
        <dbReference type="EMBL" id="OCC15876.1"/>
    </source>
</evidence>
<accession>A0A1B9F7H8</accession>
<gene>
    <name evidence="3" type="ORF">DBT_0801</name>
</gene>
<dbReference type="InterPro" id="IPR001451">
    <property type="entry name" value="Hexapep"/>
</dbReference>
<dbReference type="STRING" id="1156395.DBT_0801"/>
<dbReference type="AlphaFoldDB" id="A0A1B9F7H8"/>
<evidence type="ECO:0000256" key="1">
    <source>
        <dbReference type="ARBA" id="ARBA00007274"/>
    </source>
</evidence>
<dbReference type="EMBL" id="MAGO01000003">
    <property type="protein sequence ID" value="OCC15876.1"/>
    <property type="molecule type" value="Genomic_DNA"/>
</dbReference>
<comment type="caution">
    <text evidence="3">The sequence shown here is derived from an EMBL/GenBank/DDBJ whole genome shotgun (WGS) entry which is preliminary data.</text>
</comment>
<keyword evidence="2 3" id="KW-0808">Transferase</keyword>
<evidence type="ECO:0000313" key="4">
    <source>
        <dbReference type="Proteomes" id="UP000093080"/>
    </source>
</evidence>
<dbReference type="PANTHER" id="PTHR23416:SF23">
    <property type="entry name" value="ACETYLTRANSFERASE C18B11.09C-RELATED"/>
    <property type="match status" value="1"/>
</dbReference>
<dbReference type="InterPro" id="IPR011004">
    <property type="entry name" value="Trimer_LpxA-like_sf"/>
</dbReference>
<dbReference type="SUPFAM" id="SSF51161">
    <property type="entry name" value="Trimeric LpxA-like enzymes"/>
    <property type="match status" value="1"/>
</dbReference>
<dbReference type="InterPro" id="IPR051159">
    <property type="entry name" value="Hexapeptide_acetyltransf"/>
</dbReference>
<comment type="similarity">
    <text evidence="1">Belongs to the transferase hexapeptide repeat family.</text>
</comment>
<dbReference type="PANTHER" id="PTHR23416">
    <property type="entry name" value="SIALIC ACID SYNTHASE-RELATED"/>
    <property type="match status" value="1"/>
</dbReference>
<evidence type="ECO:0000256" key="2">
    <source>
        <dbReference type="ARBA" id="ARBA00022679"/>
    </source>
</evidence>
<keyword evidence="4" id="KW-1185">Reference proteome</keyword>
<sequence>MTATHDPNILPVSSVGINKPVTIGKDVWIGTGAIILPGVTINDGAIIAAGAVVTKDVPQDCLVGGVPAKIIRVLEPRNQRLARGYRK</sequence>
<dbReference type="Proteomes" id="UP000093080">
    <property type="component" value="Unassembled WGS sequence"/>
</dbReference>
<proteinExistence type="inferred from homology"/>
<dbReference type="Gene3D" id="2.160.10.10">
    <property type="entry name" value="Hexapeptide repeat proteins"/>
    <property type="match status" value="1"/>
</dbReference>
<dbReference type="Pfam" id="PF00132">
    <property type="entry name" value="Hexapep"/>
    <property type="match status" value="1"/>
</dbReference>
<dbReference type="GO" id="GO:0008374">
    <property type="term" value="F:O-acyltransferase activity"/>
    <property type="evidence" value="ECO:0007669"/>
    <property type="project" value="TreeGrafter"/>
</dbReference>
<reference evidence="3 4" key="1">
    <citation type="submission" date="2016-06" db="EMBL/GenBank/DDBJ databases">
        <title>Respiratory ammonification of nitrate coupled to the oxidation of elemental sulfur in deep-sea autotrophic thermophilic bacteria.</title>
        <authorList>
            <person name="Slobodkina G.B."/>
            <person name="Mardanov A.V."/>
            <person name="Ravin N.V."/>
            <person name="Frolova A.A."/>
            <person name="Viryasiv M.B."/>
            <person name="Chernyh N.A."/>
            <person name="Bonch-Osmolovskaya E.A."/>
            <person name="Slobodkin A.I."/>
        </authorList>
    </citation>
    <scope>NUCLEOTIDE SEQUENCE [LARGE SCALE GENOMIC DNA]</scope>
    <source>
        <strain evidence="3 4">S69</strain>
    </source>
</reference>